<feature type="transmembrane region" description="Helical" evidence="6">
    <location>
        <begin position="367"/>
        <end position="392"/>
    </location>
</feature>
<keyword evidence="2 6" id="KW-0812">Transmembrane</keyword>
<evidence type="ECO:0000256" key="3">
    <source>
        <dbReference type="ARBA" id="ARBA00022989"/>
    </source>
</evidence>
<keyword evidence="3 6" id="KW-1133">Transmembrane helix</keyword>
<evidence type="ECO:0000256" key="5">
    <source>
        <dbReference type="SAM" id="MobiDB-lite"/>
    </source>
</evidence>
<keyword evidence="8" id="KW-1185">Reference proteome</keyword>
<evidence type="ECO:0000313" key="7">
    <source>
        <dbReference type="EMBL" id="KAF9584581.1"/>
    </source>
</evidence>
<sequence>MTDNPWRRVPERNEPDAPEVIPLLSDTEDDDDDIRGAPITSTSGFTPPPTLQNDDQEEAEWLASLQRRKWYKRPSIFWLMPFLMIFITILSMVDGPTEQLGIQLICRDYFAGRLGNPVTTISSGPEIVLSLKEPDDRCKSPEVIAVAARILSQVQGVRGALTLLTLAKWTSLSDTHGRKLLVRVAMLASICSQSLLIFAPTVYNPLGAKVLYVNGALMGLAGGYNLVSPALFAYIADCTSTATRSINMGFTSISAAVGGMIGSYLGGYITKTSGDLTLVNRIALGCLCLLSVYFILVPESKRQSPPPSEAVQGNVRDSILSYLQSQKQRRTPFGLIKSILKSILGPLLLFAPGEVPVSSKVPTRQTLLLLLATRSLVTSASTGLMVLFIPLTNLLFHWTAYDDGIYYSFMGACGLVTYTIVFPILQFVYKKYNPYSSHSANQMAKDVNEDLPQNSDTNTDSVENALDEDLGEQIGASSSVNTLSTVKMDLAFYIMGLVTFFCSCLTALVFRSVPALFVCEALFQIATIGSTAFMSMLTTMVPSNQTGRALGAVSVVDTLSSTIATLVYGAVFAAMSKTMPWSHYFISVGLAASAVGIAAVVWTQFRYRGQILLDV</sequence>
<protein>
    <recommendedName>
        <fullName evidence="9">Major Facilitator Superfamily protein</fullName>
    </recommendedName>
</protein>
<comment type="subcellular location">
    <subcellularLocation>
        <location evidence="1">Membrane</location>
        <topology evidence="1">Multi-pass membrane protein</topology>
    </subcellularLocation>
</comment>
<feature type="transmembrane region" description="Helical" evidence="6">
    <location>
        <begin position="490"/>
        <end position="509"/>
    </location>
</feature>
<dbReference type="OrthoDB" id="3026777at2759"/>
<proteinExistence type="predicted"/>
<evidence type="ECO:0000256" key="6">
    <source>
        <dbReference type="SAM" id="Phobius"/>
    </source>
</evidence>
<evidence type="ECO:0000256" key="1">
    <source>
        <dbReference type="ARBA" id="ARBA00004141"/>
    </source>
</evidence>
<dbReference type="Proteomes" id="UP000780801">
    <property type="component" value="Unassembled WGS sequence"/>
</dbReference>
<dbReference type="InterPro" id="IPR036259">
    <property type="entry name" value="MFS_trans_sf"/>
</dbReference>
<dbReference type="Gene3D" id="1.20.1250.20">
    <property type="entry name" value="MFS general substrate transporter like domains"/>
    <property type="match status" value="1"/>
</dbReference>
<name>A0A9P6G0I0_9FUNG</name>
<dbReference type="EMBL" id="JAABOA010000379">
    <property type="protein sequence ID" value="KAF9584581.1"/>
    <property type="molecule type" value="Genomic_DNA"/>
</dbReference>
<feature type="transmembrane region" description="Helical" evidence="6">
    <location>
        <begin position="515"/>
        <end position="537"/>
    </location>
</feature>
<feature type="region of interest" description="Disordered" evidence="5">
    <location>
        <begin position="1"/>
        <end position="53"/>
    </location>
</feature>
<dbReference type="PANTHER" id="PTHR23507:SF1">
    <property type="entry name" value="FI18259P1-RELATED"/>
    <property type="match status" value="1"/>
</dbReference>
<gene>
    <name evidence="7" type="ORF">BGW38_005952</name>
</gene>
<feature type="transmembrane region" description="Helical" evidence="6">
    <location>
        <begin position="248"/>
        <end position="266"/>
    </location>
</feature>
<organism evidence="7 8">
    <name type="scientific">Lunasporangiospora selenospora</name>
    <dbReference type="NCBI Taxonomy" id="979761"/>
    <lineage>
        <taxon>Eukaryota</taxon>
        <taxon>Fungi</taxon>
        <taxon>Fungi incertae sedis</taxon>
        <taxon>Mucoromycota</taxon>
        <taxon>Mortierellomycotina</taxon>
        <taxon>Mortierellomycetes</taxon>
        <taxon>Mortierellales</taxon>
        <taxon>Mortierellaceae</taxon>
        <taxon>Lunasporangiospora</taxon>
    </lineage>
</organism>
<dbReference type="Pfam" id="PF07690">
    <property type="entry name" value="MFS_1"/>
    <property type="match status" value="1"/>
</dbReference>
<feature type="transmembrane region" description="Helical" evidence="6">
    <location>
        <begin position="549"/>
        <end position="575"/>
    </location>
</feature>
<reference evidence="7" key="1">
    <citation type="journal article" date="2020" name="Fungal Divers.">
        <title>Resolving the Mortierellaceae phylogeny through synthesis of multi-gene phylogenetics and phylogenomics.</title>
        <authorList>
            <person name="Vandepol N."/>
            <person name="Liber J."/>
            <person name="Desiro A."/>
            <person name="Na H."/>
            <person name="Kennedy M."/>
            <person name="Barry K."/>
            <person name="Grigoriev I.V."/>
            <person name="Miller A.N."/>
            <person name="O'Donnell K."/>
            <person name="Stajich J.E."/>
            <person name="Bonito G."/>
        </authorList>
    </citation>
    <scope>NUCLEOTIDE SEQUENCE</scope>
    <source>
        <strain evidence="7">KOD1015</strain>
    </source>
</reference>
<comment type="caution">
    <text evidence="7">The sequence shown here is derived from an EMBL/GenBank/DDBJ whole genome shotgun (WGS) entry which is preliminary data.</text>
</comment>
<dbReference type="GO" id="GO:0016020">
    <property type="term" value="C:membrane"/>
    <property type="evidence" value="ECO:0007669"/>
    <property type="project" value="UniProtKB-SubCell"/>
</dbReference>
<evidence type="ECO:0008006" key="9">
    <source>
        <dbReference type="Google" id="ProtNLM"/>
    </source>
</evidence>
<dbReference type="PANTHER" id="PTHR23507">
    <property type="entry name" value="ZGC:174356"/>
    <property type="match status" value="1"/>
</dbReference>
<feature type="transmembrane region" description="Helical" evidence="6">
    <location>
        <begin position="404"/>
        <end position="429"/>
    </location>
</feature>
<feature type="transmembrane region" description="Helical" evidence="6">
    <location>
        <begin position="278"/>
        <end position="296"/>
    </location>
</feature>
<dbReference type="AlphaFoldDB" id="A0A9P6G0I0"/>
<feature type="transmembrane region" description="Helical" evidence="6">
    <location>
        <begin position="581"/>
        <end position="602"/>
    </location>
</feature>
<feature type="transmembrane region" description="Helical" evidence="6">
    <location>
        <begin position="211"/>
        <end position="236"/>
    </location>
</feature>
<feature type="transmembrane region" description="Helical" evidence="6">
    <location>
        <begin position="75"/>
        <end position="93"/>
    </location>
</feature>
<dbReference type="GO" id="GO:0022857">
    <property type="term" value="F:transmembrane transporter activity"/>
    <property type="evidence" value="ECO:0007669"/>
    <property type="project" value="InterPro"/>
</dbReference>
<keyword evidence="4 6" id="KW-0472">Membrane</keyword>
<evidence type="ECO:0000256" key="2">
    <source>
        <dbReference type="ARBA" id="ARBA00022692"/>
    </source>
</evidence>
<evidence type="ECO:0000256" key="4">
    <source>
        <dbReference type="ARBA" id="ARBA00023136"/>
    </source>
</evidence>
<accession>A0A9P6G0I0</accession>
<evidence type="ECO:0000313" key="8">
    <source>
        <dbReference type="Proteomes" id="UP000780801"/>
    </source>
</evidence>
<feature type="transmembrane region" description="Helical" evidence="6">
    <location>
        <begin position="180"/>
        <end position="199"/>
    </location>
</feature>
<dbReference type="SUPFAM" id="SSF103473">
    <property type="entry name" value="MFS general substrate transporter"/>
    <property type="match status" value="2"/>
</dbReference>
<dbReference type="InterPro" id="IPR011701">
    <property type="entry name" value="MFS"/>
</dbReference>
<feature type="compositionally biased region" description="Basic and acidic residues" evidence="5">
    <location>
        <begin position="1"/>
        <end position="15"/>
    </location>
</feature>